<dbReference type="AlphaFoldDB" id="A0A255XXN3"/>
<dbReference type="EMBL" id="NOXS01000024">
    <property type="protein sequence ID" value="OYQ21144.1"/>
    <property type="molecule type" value="Genomic_DNA"/>
</dbReference>
<keyword evidence="4" id="KW-1185">Reference proteome</keyword>
<dbReference type="SMART" id="SM00226">
    <property type="entry name" value="LMWPc"/>
    <property type="match status" value="1"/>
</dbReference>
<sequence>MGGTQDNRIKVLFFSAGNAVRSILAEAILNRIAPSRFRAFSAGSVPTFCLDPHALGLLRDLGYPTAHLRSKSWTEFLGDGAPRMDLVVNLGSFLPLHPLPGAPLVVEWQIPAPARCALSFITEAHAVYGQLEDRITQLAVQPLRALLQIDETRAA</sequence>
<dbReference type="PANTHER" id="PTHR43428:SF1">
    <property type="entry name" value="ARSENATE REDUCTASE"/>
    <property type="match status" value="1"/>
</dbReference>
<organism evidence="3 4">
    <name type="scientific">Elstera cyanobacteriorum</name>
    <dbReference type="NCBI Taxonomy" id="2022747"/>
    <lineage>
        <taxon>Bacteria</taxon>
        <taxon>Pseudomonadati</taxon>
        <taxon>Pseudomonadota</taxon>
        <taxon>Alphaproteobacteria</taxon>
        <taxon>Rhodospirillales</taxon>
        <taxon>Rhodospirillaceae</taxon>
        <taxon>Elstera</taxon>
    </lineage>
</organism>
<dbReference type="Proteomes" id="UP000216361">
    <property type="component" value="Unassembled WGS sequence"/>
</dbReference>
<reference evidence="3 4" key="1">
    <citation type="submission" date="2017-07" db="EMBL/GenBank/DDBJ databases">
        <title>Elstera cyanobacteriorum sp. nov., a novel bacterium isolated from cyanobacterial aggregates in a eutrophic lake.</title>
        <authorList>
            <person name="Cai H."/>
        </authorList>
    </citation>
    <scope>NUCLEOTIDE SEQUENCE [LARGE SCALE GENOMIC DNA]</scope>
    <source>
        <strain evidence="3 4">TH019</strain>
    </source>
</reference>
<dbReference type="PANTHER" id="PTHR43428">
    <property type="entry name" value="ARSENATE REDUCTASE"/>
    <property type="match status" value="1"/>
</dbReference>
<comment type="caution">
    <text evidence="3">The sequence shown here is derived from an EMBL/GenBank/DDBJ whole genome shotgun (WGS) entry which is preliminary data.</text>
</comment>
<dbReference type="Gene3D" id="3.40.50.2300">
    <property type="match status" value="1"/>
</dbReference>
<dbReference type="RefSeq" id="WP_094407468.1">
    <property type="nucleotide sequence ID" value="NZ_BMJZ01000016.1"/>
</dbReference>
<accession>A0A255XXN3</accession>
<dbReference type="OrthoDB" id="9793058at2"/>
<dbReference type="SUPFAM" id="SSF52788">
    <property type="entry name" value="Phosphotyrosine protein phosphatases I"/>
    <property type="match status" value="1"/>
</dbReference>
<evidence type="ECO:0000259" key="2">
    <source>
        <dbReference type="SMART" id="SM00226"/>
    </source>
</evidence>
<evidence type="ECO:0000313" key="3">
    <source>
        <dbReference type="EMBL" id="OYQ21144.1"/>
    </source>
</evidence>
<name>A0A255XXN3_9PROT</name>
<dbReference type="InterPro" id="IPR023485">
    <property type="entry name" value="Ptyr_pPase"/>
</dbReference>
<dbReference type="GO" id="GO:0046685">
    <property type="term" value="P:response to arsenic-containing substance"/>
    <property type="evidence" value="ECO:0007669"/>
    <property type="project" value="UniProtKB-KW"/>
</dbReference>
<proteinExistence type="predicted"/>
<dbReference type="InterPro" id="IPR036196">
    <property type="entry name" value="Ptyr_pPase_sf"/>
</dbReference>
<protein>
    <recommendedName>
        <fullName evidence="2">Phosphotyrosine protein phosphatase I domain-containing protein</fullName>
    </recommendedName>
</protein>
<gene>
    <name evidence="3" type="ORF">CHR90_02845</name>
</gene>
<dbReference type="Pfam" id="PF01451">
    <property type="entry name" value="LMWPc"/>
    <property type="match status" value="1"/>
</dbReference>
<evidence type="ECO:0000313" key="4">
    <source>
        <dbReference type="Proteomes" id="UP000216361"/>
    </source>
</evidence>
<evidence type="ECO:0000256" key="1">
    <source>
        <dbReference type="ARBA" id="ARBA00022849"/>
    </source>
</evidence>
<keyword evidence="1" id="KW-0059">Arsenical resistance</keyword>
<feature type="domain" description="Phosphotyrosine protein phosphatase I" evidence="2">
    <location>
        <begin position="9"/>
        <end position="141"/>
    </location>
</feature>